<protein>
    <submittedName>
        <fullName evidence="1">Uncharacterized protein</fullName>
    </submittedName>
</protein>
<dbReference type="Proteomes" id="UP000299102">
    <property type="component" value="Unassembled WGS sequence"/>
</dbReference>
<gene>
    <name evidence="1" type="ORF">EVAR_32084_1</name>
</gene>
<organism evidence="1 2">
    <name type="scientific">Eumeta variegata</name>
    <name type="common">Bagworm moth</name>
    <name type="synonym">Eumeta japonica</name>
    <dbReference type="NCBI Taxonomy" id="151549"/>
    <lineage>
        <taxon>Eukaryota</taxon>
        <taxon>Metazoa</taxon>
        <taxon>Ecdysozoa</taxon>
        <taxon>Arthropoda</taxon>
        <taxon>Hexapoda</taxon>
        <taxon>Insecta</taxon>
        <taxon>Pterygota</taxon>
        <taxon>Neoptera</taxon>
        <taxon>Endopterygota</taxon>
        <taxon>Lepidoptera</taxon>
        <taxon>Glossata</taxon>
        <taxon>Ditrysia</taxon>
        <taxon>Tineoidea</taxon>
        <taxon>Psychidae</taxon>
        <taxon>Oiketicinae</taxon>
        <taxon>Eumeta</taxon>
    </lineage>
</organism>
<evidence type="ECO:0000313" key="1">
    <source>
        <dbReference type="EMBL" id="GBP33586.1"/>
    </source>
</evidence>
<keyword evidence="2" id="KW-1185">Reference proteome</keyword>
<reference evidence="1 2" key="1">
    <citation type="journal article" date="2019" name="Commun. Biol.">
        <title>The bagworm genome reveals a unique fibroin gene that provides high tensile strength.</title>
        <authorList>
            <person name="Kono N."/>
            <person name="Nakamura H."/>
            <person name="Ohtoshi R."/>
            <person name="Tomita M."/>
            <person name="Numata K."/>
            <person name="Arakawa K."/>
        </authorList>
    </citation>
    <scope>NUCLEOTIDE SEQUENCE [LARGE SCALE GENOMIC DNA]</scope>
</reference>
<name>A0A4C1V5E3_EUMVA</name>
<sequence>MRPVNHWRPLDPNVTDSPRTLKGFDLFPKFAHCRHLLLRARYEIVYYRSPLRPLHDGRPLTAAESQLHNYFLECTIRMNTSEATTDRFGSRLCAQKRRRRPLRRALSMAEFQTNDVWVLITPSA</sequence>
<accession>A0A4C1V5E3</accession>
<evidence type="ECO:0000313" key="2">
    <source>
        <dbReference type="Proteomes" id="UP000299102"/>
    </source>
</evidence>
<dbReference type="EMBL" id="BGZK01000276">
    <property type="protein sequence ID" value="GBP33586.1"/>
    <property type="molecule type" value="Genomic_DNA"/>
</dbReference>
<proteinExistence type="predicted"/>
<dbReference type="AlphaFoldDB" id="A0A4C1V5E3"/>
<comment type="caution">
    <text evidence="1">The sequence shown here is derived from an EMBL/GenBank/DDBJ whole genome shotgun (WGS) entry which is preliminary data.</text>
</comment>